<dbReference type="GO" id="GO:0016705">
    <property type="term" value="F:oxidoreductase activity, acting on paired donors, with incorporation or reduction of molecular oxygen"/>
    <property type="evidence" value="ECO:0007669"/>
    <property type="project" value="InterPro"/>
</dbReference>
<dbReference type="SUPFAM" id="SSF51679">
    <property type="entry name" value="Bacterial luciferase-like"/>
    <property type="match status" value="1"/>
</dbReference>
<dbReference type="Gene3D" id="3.20.20.30">
    <property type="entry name" value="Luciferase-like domain"/>
    <property type="match status" value="1"/>
</dbReference>
<accession>A0A160VF87</accession>
<gene>
    <name evidence="4" type="ORF">MGWOODY_Clf1672</name>
</gene>
<evidence type="ECO:0000256" key="1">
    <source>
        <dbReference type="ARBA" id="ARBA00023002"/>
    </source>
</evidence>
<dbReference type="PANTHER" id="PTHR30137:SF8">
    <property type="entry name" value="BLR5498 PROTEIN"/>
    <property type="match status" value="1"/>
</dbReference>
<dbReference type="GO" id="GO:0004497">
    <property type="term" value="F:monooxygenase activity"/>
    <property type="evidence" value="ECO:0007669"/>
    <property type="project" value="UniProtKB-KW"/>
</dbReference>
<name>A0A160VF87_9ZZZZ</name>
<dbReference type="PANTHER" id="PTHR30137">
    <property type="entry name" value="LUCIFERASE-LIKE MONOOXYGENASE"/>
    <property type="match status" value="1"/>
</dbReference>
<dbReference type="GO" id="GO:0005829">
    <property type="term" value="C:cytosol"/>
    <property type="evidence" value="ECO:0007669"/>
    <property type="project" value="TreeGrafter"/>
</dbReference>
<sequence length="336" mass="38112">MKLGFFVTNQYLPGESMPQKIQDSAEQVRAARDAGFSLIATGQHYLAAPYQMSTVFPLLSRLAAEAGDMQVAATVILVPLHNPVELAESIATLDCITNGKFVFGVGLGYRDEEYTAFGVQRGERVGRMNEAMDLIKKLWSEDEVEFNGKYYTVPKTKVGTRPVQNPHPPIWVAANNDVAIRRAARWGYPWLINPHATVPMVADQWVRYKSALKEFGNPVPDELPMMREMYVARDRETAFIESQPFLEGKYKAYADWGQDKALPGEESFSVPYQDLAKDRFLLGSPDDIVTEFRRYADELGVNHMICRMQWPGMPQEQVLKQIELLGREVIPRIKDF</sequence>
<evidence type="ECO:0000256" key="2">
    <source>
        <dbReference type="ARBA" id="ARBA00023033"/>
    </source>
</evidence>
<evidence type="ECO:0000313" key="4">
    <source>
        <dbReference type="EMBL" id="CUV03500.1"/>
    </source>
</evidence>
<dbReference type="InterPro" id="IPR036661">
    <property type="entry name" value="Luciferase-like_sf"/>
</dbReference>
<dbReference type="AlphaFoldDB" id="A0A160VF87"/>
<dbReference type="Pfam" id="PF00296">
    <property type="entry name" value="Bac_luciferase"/>
    <property type="match status" value="1"/>
</dbReference>
<protein>
    <submittedName>
        <fullName evidence="4">Luciferase-like monooxygenase superfamily</fullName>
    </submittedName>
</protein>
<evidence type="ECO:0000259" key="3">
    <source>
        <dbReference type="Pfam" id="PF00296"/>
    </source>
</evidence>
<dbReference type="InterPro" id="IPR050766">
    <property type="entry name" value="Bact_Lucif_Oxidored"/>
</dbReference>
<feature type="domain" description="Luciferase-like" evidence="3">
    <location>
        <begin position="1"/>
        <end position="301"/>
    </location>
</feature>
<keyword evidence="1" id="KW-0560">Oxidoreductase</keyword>
<organism evidence="4">
    <name type="scientific">hydrothermal vent metagenome</name>
    <dbReference type="NCBI Taxonomy" id="652676"/>
    <lineage>
        <taxon>unclassified sequences</taxon>
        <taxon>metagenomes</taxon>
        <taxon>ecological metagenomes</taxon>
    </lineage>
</organism>
<dbReference type="EMBL" id="FAXA01000430">
    <property type="protein sequence ID" value="CUV03500.1"/>
    <property type="molecule type" value="Genomic_DNA"/>
</dbReference>
<keyword evidence="2 4" id="KW-0503">Monooxygenase</keyword>
<proteinExistence type="predicted"/>
<reference evidence="4" key="1">
    <citation type="submission" date="2015-10" db="EMBL/GenBank/DDBJ databases">
        <authorList>
            <person name="Gilbert D.G."/>
        </authorList>
    </citation>
    <scope>NUCLEOTIDE SEQUENCE</scope>
</reference>
<dbReference type="InterPro" id="IPR011251">
    <property type="entry name" value="Luciferase-like_dom"/>
</dbReference>